<dbReference type="GO" id="GO:0005524">
    <property type="term" value="F:ATP binding"/>
    <property type="evidence" value="ECO:0007669"/>
    <property type="project" value="InterPro"/>
</dbReference>
<dbReference type="EC" id="2.7.11.1" evidence="1"/>
<dbReference type="GO" id="GO:0005770">
    <property type="term" value="C:late endosome"/>
    <property type="evidence" value="ECO:0007669"/>
    <property type="project" value="TreeGrafter"/>
</dbReference>
<dbReference type="PROSITE" id="PS00109">
    <property type="entry name" value="PROTEIN_KINASE_TYR"/>
    <property type="match status" value="1"/>
</dbReference>
<feature type="repeat" description="WD" evidence="12">
    <location>
        <begin position="1076"/>
        <end position="1117"/>
    </location>
</feature>
<evidence type="ECO:0000256" key="7">
    <source>
        <dbReference type="ARBA" id="ARBA00022777"/>
    </source>
</evidence>
<dbReference type="PROSITE" id="PS50011">
    <property type="entry name" value="PROTEIN_KINASE_DOM"/>
    <property type="match status" value="1"/>
</dbReference>
<comment type="caution">
    <text evidence="14">The sequence shown here is derived from an EMBL/GenBank/DDBJ whole genome shotgun (WGS) entry which is preliminary data.</text>
</comment>
<dbReference type="EMBL" id="JAEOAQ010000002">
    <property type="protein sequence ID" value="KAG5419725.1"/>
    <property type="molecule type" value="Genomic_DNA"/>
</dbReference>
<dbReference type="InterPro" id="IPR045162">
    <property type="entry name" value="Vps15-like"/>
</dbReference>
<dbReference type="Gene3D" id="1.25.10.10">
    <property type="entry name" value="Leucine-rich Repeat Variant"/>
    <property type="match status" value="1"/>
</dbReference>
<dbReference type="InterPro" id="IPR036322">
    <property type="entry name" value="WD40_repeat_dom_sf"/>
</dbReference>
<proteinExistence type="predicted"/>
<evidence type="ECO:0000256" key="9">
    <source>
        <dbReference type="ARBA" id="ARBA00047899"/>
    </source>
</evidence>
<feature type="repeat" description="HEAT" evidence="11">
    <location>
        <begin position="627"/>
        <end position="665"/>
    </location>
</feature>
<dbReference type="SUPFAM" id="SSF56112">
    <property type="entry name" value="Protein kinase-like (PK-like)"/>
    <property type="match status" value="1"/>
</dbReference>
<dbReference type="InterPro" id="IPR000719">
    <property type="entry name" value="Prot_kinase_dom"/>
</dbReference>
<reference evidence="14 15" key="1">
    <citation type="submission" date="2020-12" db="EMBL/GenBank/DDBJ databases">
        <title>Effect of drift, selection, and recombination on the evolution of hybrid genomes in Candida yeast pathogens.</title>
        <authorList>
            <person name="Mixao V."/>
            <person name="Ksiezopolska E."/>
            <person name="Saus E."/>
            <person name="Boekhout T."/>
            <person name="Gacser A."/>
            <person name="Gabaldon T."/>
        </authorList>
    </citation>
    <scope>NUCLEOTIDE SEQUENCE [LARGE SCALE GENOMIC DNA]</scope>
    <source>
        <strain evidence="14 15">BP57</strain>
    </source>
</reference>
<dbReference type="InterPro" id="IPR021133">
    <property type="entry name" value="HEAT_type_2"/>
</dbReference>
<evidence type="ECO:0000256" key="10">
    <source>
        <dbReference type="ARBA" id="ARBA00048679"/>
    </source>
</evidence>
<feature type="domain" description="Protein kinase" evidence="13">
    <location>
        <begin position="27"/>
        <end position="315"/>
    </location>
</feature>
<keyword evidence="3 12" id="KW-0853">WD repeat</keyword>
<evidence type="ECO:0000259" key="13">
    <source>
        <dbReference type="PROSITE" id="PS50011"/>
    </source>
</evidence>
<keyword evidence="7" id="KW-0418">Kinase</keyword>
<accession>A0A8H7ZD98</accession>
<evidence type="ECO:0000256" key="11">
    <source>
        <dbReference type="PROSITE-ProRule" id="PRU00103"/>
    </source>
</evidence>
<evidence type="ECO:0000256" key="3">
    <source>
        <dbReference type="ARBA" id="ARBA00022574"/>
    </source>
</evidence>
<evidence type="ECO:0000256" key="5">
    <source>
        <dbReference type="ARBA" id="ARBA00022737"/>
    </source>
</evidence>
<dbReference type="PANTHER" id="PTHR17583">
    <property type="entry name" value="PHOSPHOINOSITIDE 3-KINASE REGULATORY SUBUNIT 4"/>
    <property type="match status" value="1"/>
</dbReference>
<evidence type="ECO:0000313" key="14">
    <source>
        <dbReference type="EMBL" id="KAG5419725.1"/>
    </source>
</evidence>
<dbReference type="RefSeq" id="XP_067548841.1">
    <property type="nucleotide sequence ID" value="XM_067690369.1"/>
</dbReference>
<keyword evidence="2" id="KW-0723">Serine/threonine-protein kinase</keyword>
<dbReference type="Pfam" id="PF22956">
    <property type="entry name" value="VPS15-like_hel"/>
    <property type="match status" value="1"/>
</dbReference>
<dbReference type="GO" id="GO:0045324">
    <property type="term" value="P:late endosome to vacuole transport"/>
    <property type="evidence" value="ECO:0007669"/>
    <property type="project" value="InterPro"/>
</dbReference>
<evidence type="ECO:0000256" key="4">
    <source>
        <dbReference type="ARBA" id="ARBA00022679"/>
    </source>
</evidence>
<keyword evidence="15" id="KW-1185">Reference proteome</keyword>
<dbReference type="InterPro" id="IPR015943">
    <property type="entry name" value="WD40/YVTN_repeat-like_dom_sf"/>
</dbReference>
<dbReference type="Proteomes" id="UP000669133">
    <property type="component" value="Unassembled WGS sequence"/>
</dbReference>
<dbReference type="PANTHER" id="PTHR17583:SF0">
    <property type="entry name" value="PHOSPHOINOSITIDE 3-KINASE REGULATORY SUBUNIT 4"/>
    <property type="match status" value="1"/>
</dbReference>
<dbReference type="InterPro" id="IPR008266">
    <property type="entry name" value="Tyr_kinase_AS"/>
</dbReference>
<gene>
    <name evidence="14" type="ORF">I9W82_001605</name>
</gene>
<dbReference type="GO" id="GO:0034271">
    <property type="term" value="C:phosphatidylinositol 3-kinase complex, class III, type I"/>
    <property type="evidence" value="ECO:0007669"/>
    <property type="project" value="TreeGrafter"/>
</dbReference>
<dbReference type="OrthoDB" id="242910at2759"/>
<keyword evidence="6" id="KW-0547">Nucleotide-binding</keyword>
<dbReference type="Pfam" id="PF00069">
    <property type="entry name" value="Pkinase"/>
    <property type="match status" value="1"/>
</dbReference>
<evidence type="ECO:0000256" key="6">
    <source>
        <dbReference type="ARBA" id="ARBA00022741"/>
    </source>
</evidence>
<dbReference type="Gene3D" id="1.10.510.10">
    <property type="entry name" value="Transferase(Phosphotransferase) domain 1"/>
    <property type="match status" value="1"/>
</dbReference>
<dbReference type="InterPro" id="IPR055231">
    <property type="entry name" value="2AA_helical"/>
</dbReference>
<dbReference type="GO" id="GO:0071561">
    <property type="term" value="C:nucleus-vacuole junction"/>
    <property type="evidence" value="ECO:0007669"/>
    <property type="project" value="TreeGrafter"/>
</dbReference>
<dbReference type="Gene3D" id="2.130.10.10">
    <property type="entry name" value="YVTN repeat-like/Quinoprotein amine dehydrogenase"/>
    <property type="match status" value="1"/>
</dbReference>
<keyword evidence="8" id="KW-0067">ATP-binding</keyword>
<dbReference type="SUPFAM" id="SSF50978">
    <property type="entry name" value="WD40 repeat-like"/>
    <property type="match status" value="1"/>
</dbReference>
<protein>
    <recommendedName>
        <fullName evidence="1">non-specific serine/threonine protein kinase</fullName>
        <ecNumber evidence="1">2.7.11.1</ecNumber>
    </recommendedName>
</protein>
<evidence type="ECO:0000256" key="12">
    <source>
        <dbReference type="PROSITE-ProRule" id="PRU00221"/>
    </source>
</evidence>
<dbReference type="InterPro" id="IPR016024">
    <property type="entry name" value="ARM-type_fold"/>
</dbReference>
<sequence>MGQKLSLLAPSAPTIAISSYVDALENYQYVELLNNSRFLKTIKAIDKNTGNFVIIKLLIKPSTPSYALQLQSVLEYLVKESSMLYPFKSVLTWHKLIETDRAGYMIREMAKINLYDRLSLRPFLEPVEKLFITFQLLKTVCELHSLNVHHGDLRLENILVTSWNWVLITDFANLTKPTYIPEDNPNQFSFYFDSSGRRVCYIAPERFYNSQNSVKNVSNFKDDGSFNFKNDVTDEMDLFSLGCVIAEMWCDGEPVFTLSQLFKYMKNEYEPDFSNIQNPHIVKLIWKLLKVNPSERTSARELLQEFRGVCFPEFFYTFLYEFMENINHQEKFISESKTDHMTPSDLKINHIYNNFAKISQAFGFVYKEQQHSSSVLPMKMNLPSMPHNYRIQSKKYIGDSNGSEVSLIIINLITSLLKTVKLPESKRKCCLLILALSEQINDESKLDRSLPYLCSILDEFIEHSVYHSLDHASAKVVCLALNAITTLMLSCSYITPTNILVFPEYLLTKINNLLLLKIDSGSQRLINSCVAVCLPYLAIVAKKFWSMSKAFKQGGHNSMANITNLLPESVMKSVTTIHLSKDQLDQKFKEITLSILTDPQSAVKVSLLENILPLCQFFGRDKTNDIILPHLISYLNDPDPILRLAFLSAVLQMGPYIGALSFEQYILPLLLQSINEGEQFVVLKVLRIFNEFVSQKLINSKLEFNTLEIYTELISNSIYLLLHPNEWIRQSLINLIISISNNLSDADRYCFLYPLIKGYLSYDVFELNWNSLYPCLTRPLSKQVFDAMVTWALTFTNKTLFWQEKGFSLISNNGVTGKGPVSFPENMGKSVYIPKLSTAVVSYNSGRSKENIPLSSEDKQWLLKLKSIGLDDKSLWKILVLRSYIYRISRISRTTVSSQQQQQQQVSFEQVNLTPRNVFLDVAFKSEPVTSVTGQKKNKVVVKSEDTVSLRSLDHSKSSHHTFVLPNMERAIASVQTVEANVFGEMESSRDSFAQTSWMNDPTLFHKSYHVDESRVITSHVKHTYTGTNQFIWNYLHSLAITPTLDDFTEFGKPLKGKTAIELDSFNLFNLNIRRTSEDIDAYTCLARSPMNDYFVTGSENGVLKIWEFSKLGNINRLRVTADQSTELKSRITSIAFCQMRNCIVVACRDGSVRIFRIELVRNKNHKIIKFMKPVLIRKLVLSSFVTLVETVDNVIYAIDYQSQVNVIDMITMKRQYILQNPLSFGIISSFVTSGSKKNTWCIIATQQGYLTLWDLRFKILLKSWQIHVESVASDAPNDKYIVDQIDEVKLVNSSNVDSVRAKFGDLVIKERLVTIYIKSVAKDLELLFEIPSLECKGVVQQGNIQHLKCKLIEVDSDLSQARIEDMIDNLSLEVR</sequence>
<dbReference type="PROSITE" id="PS50082">
    <property type="entry name" value="WD_REPEATS_2"/>
    <property type="match status" value="1"/>
</dbReference>
<dbReference type="InterPro" id="IPR011009">
    <property type="entry name" value="Kinase-like_dom_sf"/>
</dbReference>
<dbReference type="PROSITE" id="PS50077">
    <property type="entry name" value="HEAT_REPEAT"/>
    <property type="match status" value="1"/>
</dbReference>
<dbReference type="GO" id="GO:0034272">
    <property type="term" value="C:phosphatidylinositol 3-kinase complex, class III, type II"/>
    <property type="evidence" value="ECO:0007669"/>
    <property type="project" value="TreeGrafter"/>
</dbReference>
<evidence type="ECO:0000256" key="1">
    <source>
        <dbReference type="ARBA" id="ARBA00012513"/>
    </source>
</evidence>
<keyword evidence="4" id="KW-0808">Transferase</keyword>
<dbReference type="GO" id="GO:0004674">
    <property type="term" value="F:protein serine/threonine kinase activity"/>
    <property type="evidence" value="ECO:0007669"/>
    <property type="project" value="UniProtKB-KW"/>
</dbReference>
<comment type="catalytic activity">
    <reaction evidence="10">
        <text>L-seryl-[protein] + ATP = O-phospho-L-seryl-[protein] + ADP + H(+)</text>
        <dbReference type="Rhea" id="RHEA:17989"/>
        <dbReference type="Rhea" id="RHEA-COMP:9863"/>
        <dbReference type="Rhea" id="RHEA-COMP:11604"/>
        <dbReference type="ChEBI" id="CHEBI:15378"/>
        <dbReference type="ChEBI" id="CHEBI:29999"/>
        <dbReference type="ChEBI" id="CHEBI:30616"/>
        <dbReference type="ChEBI" id="CHEBI:83421"/>
        <dbReference type="ChEBI" id="CHEBI:456216"/>
        <dbReference type="EC" id="2.7.11.1"/>
    </reaction>
</comment>
<dbReference type="InterPro" id="IPR011989">
    <property type="entry name" value="ARM-like"/>
</dbReference>
<dbReference type="InterPro" id="IPR001680">
    <property type="entry name" value="WD40_rpt"/>
</dbReference>
<dbReference type="SMART" id="SM00320">
    <property type="entry name" value="WD40"/>
    <property type="match status" value="2"/>
</dbReference>
<comment type="catalytic activity">
    <reaction evidence="9">
        <text>L-threonyl-[protein] + ATP = O-phospho-L-threonyl-[protein] + ADP + H(+)</text>
        <dbReference type="Rhea" id="RHEA:46608"/>
        <dbReference type="Rhea" id="RHEA-COMP:11060"/>
        <dbReference type="Rhea" id="RHEA-COMP:11605"/>
        <dbReference type="ChEBI" id="CHEBI:15378"/>
        <dbReference type="ChEBI" id="CHEBI:30013"/>
        <dbReference type="ChEBI" id="CHEBI:30616"/>
        <dbReference type="ChEBI" id="CHEBI:61977"/>
        <dbReference type="ChEBI" id="CHEBI:456216"/>
        <dbReference type="EC" id="2.7.11.1"/>
    </reaction>
</comment>
<dbReference type="GO" id="GO:0016236">
    <property type="term" value="P:macroautophagy"/>
    <property type="evidence" value="ECO:0007669"/>
    <property type="project" value="InterPro"/>
</dbReference>
<dbReference type="GeneID" id="93650234"/>
<evidence type="ECO:0000313" key="15">
    <source>
        <dbReference type="Proteomes" id="UP000669133"/>
    </source>
</evidence>
<dbReference type="Pfam" id="PF00400">
    <property type="entry name" value="WD40"/>
    <property type="match status" value="2"/>
</dbReference>
<dbReference type="SUPFAM" id="SSF48371">
    <property type="entry name" value="ARM repeat"/>
    <property type="match status" value="1"/>
</dbReference>
<keyword evidence="5" id="KW-0677">Repeat</keyword>
<name>A0A8H7ZD98_9ASCO</name>
<evidence type="ECO:0000256" key="8">
    <source>
        <dbReference type="ARBA" id="ARBA00022840"/>
    </source>
</evidence>
<evidence type="ECO:0000256" key="2">
    <source>
        <dbReference type="ARBA" id="ARBA00022527"/>
    </source>
</evidence>
<dbReference type="GO" id="GO:0006623">
    <property type="term" value="P:protein targeting to vacuole"/>
    <property type="evidence" value="ECO:0007669"/>
    <property type="project" value="TreeGrafter"/>
</dbReference>
<organism evidence="14 15">
    <name type="scientific">Candida metapsilosis</name>
    <dbReference type="NCBI Taxonomy" id="273372"/>
    <lineage>
        <taxon>Eukaryota</taxon>
        <taxon>Fungi</taxon>
        <taxon>Dikarya</taxon>
        <taxon>Ascomycota</taxon>
        <taxon>Saccharomycotina</taxon>
        <taxon>Pichiomycetes</taxon>
        <taxon>Debaryomycetaceae</taxon>
        <taxon>Candida/Lodderomyces clade</taxon>
        <taxon>Candida</taxon>
    </lineage>
</organism>